<accession>S5LXF5</accession>
<gene>
    <name evidence="1" type="ORF">STAIW_v1c06730</name>
</gene>
<evidence type="ECO:0000313" key="2">
    <source>
        <dbReference type="Proteomes" id="UP000014984"/>
    </source>
</evidence>
<dbReference type="Proteomes" id="UP000014984">
    <property type="component" value="Chromosome"/>
</dbReference>
<dbReference type="AlphaFoldDB" id="S5LXF5"/>
<reference evidence="1 2" key="1">
    <citation type="journal article" date="2013" name="Genome Biol. Evol.">
        <title>Comparison of metabolic capacities and inference of gene content evolution in mosquito-associated Spiroplasma diminutum and S. taiwanense.</title>
        <authorList>
            <person name="Lo W.S."/>
            <person name="Ku C."/>
            <person name="Chen L.L."/>
            <person name="Chang T.H."/>
            <person name="Kuo C.H."/>
        </authorList>
    </citation>
    <scope>NUCLEOTIDE SEQUENCE [LARGE SCALE GENOMIC DNA]</scope>
    <source>
        <strain evidence="1">CT-1</strain>
    </source>
</reference>
<proteinExistence type="predicted"/>
<dbReference type="EMBL" id="CP005074">
    <property type="protein sequence ID" value="AGR41291.1"/>
    <property type="molecule type" value="Genomic_DNA"/>
</dbReference>
<protein>
    <submittedName>
        <fullName evidence="1">Uncharacterized protein</fullName>
    </submittedName>
</protein>
<evidence type="ECO:0000313" key="1">
    <source>
        <dbReference type="EMBL" id="AGR41291.1"/>
    </source>
</evidence>
<dbReference type="RefSeq" id="WP_020834430.1">
    <property type="nucleotide sequence ID" value="NC_021846.1"/>
</dbReference>
<sequence>MKELGWAAGGAGMMALFKSKGSNAATNALNKATDKIQNFSASDPDGSIEGGKQNVAAAQNIKQKRSGFPSVIGKVTRSATSGVAFAGGLFSRKGWASMGATTKNVVKGVASNFGKVAGVNTVDRFVAKRNKVNDTYYWLYDFCKTWINKYSNYDINNYFNKWFIC</sequence>
<dbReference type="PATRIC" id="fig|1276220.3.peg.685"/>
<name>S5LXF5_9MOLU</name>
<organism evidence="1 2">
    <name type="scientific">Spiroplasma taiwanense CT-1</name>
    <dbReference type="NCBI Taxonomy" id="1276220"/>
    <lineage>
        <taxon>Bacteria</taxon>
        <taxon>Bacillati</taxon>
        <taxon>Mycoplasmatota</taxon>
        <taxon>Mollicutes</taxon>
        <taxon>Entomoplasmatales</taxon>
        <taxon>Spiroplasmataceae</taxon>
        <taxon>Spiroplasma</taxon>
    </lineage>
</organism>
<dbReference type="HOGENOM" id="CLU_1609762_0_0_14"/>
<keyword evidence="2" id="KW-1185">Reference proteome</keyword>
<dbReference type="KEGG" id="stai:STAIW_v1c06730"/>
<dbReference type="STRING" id="1276220.STAIW_v1c06730"/>